<dbReference type="SUPFAM" id="SSF64307">
    <property type="entry name" value="SirA-like"/>
    <property type="match status" value="1"/>
</dbReference>
<dbReference type="AlphaFoldDB" id="A0A0M4DK57"/>
<dbReference type="Proteomes" id="UP000057158">
    <property type="component" value="Chromosome"/>
</dbReference>
<dbReference type="KEGG" id="des:DSOUD_2876"/>
<dbReference type="InterPro" id="IPR027396">
    <property type="entry name" value="DsrEFH-like"/>
</dbReference>
<dbReference type="EMBL" id="CP010802">
    <property type="protein sequence ID" value="ALC17607.1"/>
    <property type="molecule type" value="Genomic_DNA"/>
</dbReference>
<protein>
    <submittedName>
        <fullName evidence="2">Selenium metabolism protein YedF</fullName>
    </submittedName>
</protein>
<accession>A0A0M4DK57</accession>
<proteinExistence type="predicted"/>
<feature type="domain" description="UPF0033" evidence="1">
    <location>
        <begin position="2"/>
        <end position="63"/>
    </location>
</feature>
<dbReference type="NCBIfam" id="TIGR03527">
    <property type="entry name" value="selenium_YedF"/>
    <property type="match status" value="1"/>
</dbReference>
<dbReference type="SUPFAM" id="SSF75169">
    <property type="entry name" value="DsrEFH-like"/>
    <property type="match status" value="1"/>
</dbReference>
<name>A0A0M4DK57_9BACT</name>
<gene>
    <name evidence="2" type="primary">yedF</name>
    <name evidence="2" type="ORF">DSOUD_2876</name>
</gene>
<dbReference type="InterPro" id="IPR036868">
    <property type="entry name" value="TusA-like_sf"/>
</dbReference>
<dbReference type="InterPro" id="IPR001455">
    <property type="entry name" value="TusA-like"/>
</dbReference>
<dbReference type="InterPro" id="IPR019870">
    <property type="entry name" value="Se_metab_YedF"/>
</dbReference>
<organism evidence="2 3">
    <name type="scientific">Desulfuromonas soudanensis</name>
    <dbReference type="NCBI Taxonomy" id="1603606"/>
    <lineage>
        <taxon>Bacteria</taxon>
        <taxon>Pseudomonadati</taxon>
        <taxon>Thermodesulfobacteriota</taxon>
        <taxon>Desulfuromonadia</taxon>
        <taxon>Desulfuromonadales</taxon>
        <taxon>Desulfuromonadaceae</taxon>
        <taxon>Desulfuromonas</taxon>
    </lineage>
</organism>
<dbReference type="OrthoDB" id="9801500at2"/>
<dbReference type="Gene3D" id="3.30.110.40">
    <property type="entry name" value="TusA-like domain"/>
    <property type="match status" value="1"/>
</dbReference>
<evidence type="ECO:0000313" key="3">
    <source>
        <dbReference type="Proteomes" id="UP000057158"/>
    </source>
</evidence>
<keyword evidence="3" id="KW-1185">Reference proteome</keyword>
<evidence type="ECO:0000313" key="2">
    <source>
        <dbReference type="EMBL" id="ALC17607.1"/>
    </source>
</evidence>
<evidence type="ECO:0000259" key="1">
    <source>
        <dbReference type="Pfam" id="PF01206"/>
    </source>
</evidence>
<reference evidence="2 3" key="1">
    <citation type="submission" date="2015-07" db="EMBL/GenBank/DDBJ databases">
        <title>Isolation and Genomic Characterization of a Novel Halophilic Metal-Reducing Deltaproteobacterium from the Deep Subsurface.</title>
        <authorList>
            <person name="Badalamenti J.P."/>
            <person name="Summers Z.M."/>
            <person name="Gralnick J.A."/>
            <person name="Bond D.R."/>
        </authorList>
    </citation>
    <scope>NUCLEOTIDE SEQUENCE [LARGE SCALE GENOMIC DNA]</scope>
    <source>
        <strain evidence="2 3">WTL</strain>
    </source>
</reference>
<dbReference type="PATRIC" id="fig|1603606.3.peg.3101"/>
<dbReference type="Pfam" id="PF01206">
    <property type="entry name" value="TusA"/>
    <property type="match status" value="1"/>
</dbReference>
<dbReference type="RefSeq" id="WP_053551605.1">
    <property type="nucleotide sequence ID" value="NZ_CP010802.1"/>
</dbReference>
<sequence length="193" mass="20527">MKTLDCRAHKCPHPVVETRKALLAAPDAPLRVLLGDPIAVENVSRLVRTLGFNIITGDTEGGVSLELTPGSTVQKKGAAAIQGKTVALIAADTLGSGSDELGRILLKNYFFTLTELEVVPDVLLFVNAGVKLTCTCSEVLEALDKIACMGTDIASCGLCLEFFHLKGDLKAGRSTNMLEIAETLQHAGRIIRL</sequence>
<dbReference type="STRING" id="1603606.DSOUD_2876"/>